<feature type="transmembrane region" description="Helical" evidence="13">
    <location>
        <begin position="329"/>
        <end position="348"/>
    </location>
</feature>
<keyword evidence="5 13" id="KW-0589">Pheromone response</keyword>
<sequence>TSMEPRTEGPRIKAGICKQKNLCTYIIHCSFHGRNQKTHRHELDHAYFLVFLRFFLALAMKIIWSDLIQRIIFISLIGLGVLGNIILFVRHLYTFIMGPENKNIDVILIHLAFVNTIIIYCIGVRDIATFFYIRNFLGDVGCKTIIYLERVARGLSICTTCLLSMVQAVTISPRTTLWRKLKPQTAWHVIAFLLLFWIFNSLISSNLLHYITVGSSMNSSEVGMFTGYCYMLPSRHTVKWLFLSLMTLRDVIFQGLMGWSSGSMALHLYKHHKRVLYLHSSRSANNSRPEIRATQRVLTLMTCFLFFYWADFIFSLYTGSTVTHDSTILNIKAFLVLNYAGLSPFVLITGNVHDAKPCCVP</sequence>
<evidence type="ECO:0000256" key="8">
    <source>
        <dbReference type="ARBA" id="ARBA00023040"/>
    </source>
</evidence>
<name>A0A8C6G8C2_MUSSI</name>
<proteinExistence type="inferred from homology"/>
<evidence type="ECO:0000256" key="13">
    <source>
        <dbReference type="RuleBase" id="RU364061"/>
    </source>
</evidence>
<dbReference type="Ensembl" id="ENSMSIT00000002711.1">
    <property type="protein sequence ID" value="ENSMSIP00000002128.1"/>
    <property type="gene ID" value="ENSMSIG00000002029.1"/>
</dbReference>
<dbReference type="InterPro" id="IPR004072">
    <property type="entry name" value="Vmron_rcpt_1"/>
</dbReference>
<dbReference type="FunFam" id="1.20.1070.10:FF:000033">
    <property type="entry name" value="Vomeronasal type-1 receptor"/>
    <property type="match status" value="1"/>
</dbReference>
<evidence type="ECO:0000256" key="12">
    <source>
        <dbReference type="ARBA" id="ARBA00023224"/>
    </source>
</evidence>
<evidence type="ECO:0000313" key="15">
    <source>
        <dbReference type="Ensembl" id="ENSMSIP00000002128.1"/>
    </source>
</evidence>
<evidence type="ECO:0000256" key="7">
    <source>
        <dbReference type="ARBA" id="ARBA00022989"/>
    </source>
</evidence>
<dbReference type="PANTHER" id="PTHR24062">
    <property type="entry name" value="VOMERONASAL TYPE-1 RECEPTOR"/>
    <property type="match status" value="1"/>
</dbReference>
<reference evidence="15" key="1">
    <citation type="submission" date="2025-08" db="UniProtKB">
        <authorList>
            <consortium name="Ensembl"/>
        </authorList>
    </citation>
    <scope>IDENTIFICATION</scope>
</reference>
<keyword evidence="12 13" id="KW-0807">Transducer</keyword>
<dbReference type="SUPFAM" id="SSF81321">
    <property type="entry name" value="Family A G protein-coupled receptor-like"/>
    <property type="match status" value="1"/>
</dbReference>
<evidence type="ECO:0000256" key="9">
    <source>
        <dbReference type="ARBA" id="ARBA00023136"/>
    </source>
</evidence>
<evidence type="ECO:0000313" key="16">
    <source>
        <dbReference type="Proteomes" id="UP000694415"/>
    </source>
</evidence>
<feature type="domain" description="G-protein coupled receptors family 1 profile" evidence="14">
    <location>
        <begin position="83"/>
        <end position="347"/>
    </location>
</feature>
<feature type="transmembrane region" description="Helical" evidence="13">
    <location>
        <begin position="185"/>
        <end position="203"/>
    </location>
</feature>
<evidence type="ECO:0000256" key="3">
    <source>
        <dbReference type="ARBA" id="ARBA00010663"/>
    </source>
</evidence>
<organism evidence="15 16">
    <name type="scientific">Mus spicilegus</name>
    <name type="common">Mound-building mouse</name>
    <dbReference type="NCBI Taxonomy" id="10103"/>
    <lineage>
        <taxon>Eukaryota</taxon>
        <taxon>Metazoa</taxon>
        <taxon>Chordata</taxon>
        <taxon>Craniata</taxon>
        <taxon>Vertebrata</taxon>
        <taxon>Euteleostomi</taxon>
        <taxon>Mammalia</taxon>
        <taxon>Eutheria</taxon>
        <taxon>Euarchontoglires</taxon>
        <taxon>Glires</taxon>
        <taxon>Rodentia</taxon>
        <taxon>Myomorpha</taxon>
        <taxon>Muroidea</taxon>
        <taxon>Muridae</taxon>
        <taxon>Murinae</taxon>
        <taxon>Mus</taxon>
        <taxon>Mus</taxon>
    </lineage>
</organism>
<evidence type="ECO:0000259" key="14">
    <source>
        <dbReference type="PROSITE" id="PS50262"/>
    </source>
</evidence>
<dbReference type="GO" id="GO:0007606">
    <property type="term" value="P:sensory perception of chemical stimulus"/>
    <property type="evidence" value="ECO:0007669"/>
    <property type="project" value="UniProtKB-ARBA"/>
</dbReference>
<keyword evidence="11" id="KW-0325">Glycoprotein</keyword>
<dbReference type="Proteomes" id="UP000694415">
    <property type="component" value="Unplaced"/>
</dbReference>
<evidence type="ECO:0000256" key="10">
    <source>
        <dbReference type="ARBA" id="ARBA00023170"/>
    </source>
</evidence>
<protein>
    <recommendedName>
        <fullName evidence="13">Vomeronasal type-1 receptor</fullName>
    </recommendedName>
</protein>
<keyword evidence="10 13" id="KW-0675">Receptor</keyword>
<dbReference type="Pfam" id="PF03402">
    <property type="entry name" value="V1R"/>
    <property type="match status" value="1"/>
</dbReference>
<keyword evidence="16" id="KW-1185">Reference proteome</keyword>
<feature type="transmembrane region" description="Helical" evidence="13">
    <location>
        <begin position="46"/>
        <end position="64"/>
    </location>
</feature>
<evidence type="ECO:0000256" key="4">
    <source>
        <dbReference type="ARBA" id="ARBA00022475"/>
    </source>
</evidence>
<keyword evidence="6 13" id="KW-0812">Transmembrane</keyword>
<evidence type="ECO:0000256" key="2">
    <source>
        <dbReference type="ARBA" id="ARBA00004651"/>
    </source>
</evidence>
<dbReference type="PRINTS" id="PR01534">
    <property type="entry name" value="VOMERONASL1R"/>
</dbReference>
<reference evidence="15" key="2">
    <citation type="submission" date="2025-09" db="UniProtKB">
        <authorList>
            <consortium name="Ensembl"/>
        </authorList>
    </citation>
    <scope>IDENTIFICATION</scope>
</reference>
<keyword evidence="7 13" id="KW-1133">Transmembrane helix</keyword>
<evidence type="ECO:0000256" key="6">
    <source>
        <dbReference type="ARBA" id="ARBA00022692"/>
    </source>
</evidence>
<feature type="transmembrane region" description="Helical" evidence="13">
    <location>
        <begin position="154"/>
        <end position="173"/>
    </location>
</feature>
<evidence type="ECO:0000256" key="11">
    <source>
        <dbReference type="ARBA" id="ARBA00023180"/>
    </source>
</evidence>
<comment type="subcellular location">
    <subcellularLocation>
        <location evidence="2 13">Cell membrane</location>
        <topology evidence="2 13">Multi-pass membrane protein</topology>
    </subcellularLocation>
</comment>
<dbReference type="InterPro" id="IPR017452">
    <property type="entry name" value="GPCR_Rhodpsn_7TM"/>
</dbReference>
<evidence type="ECO:0000256" key="1">
    <source>
        <dbReference type="ARBA" id="ARBA00003878"/>
    </source>
</evidence>
<evidence type="ECO:0000256" key="5">
    <source>
        <dbReference type="ARBA" id="ARBA00022507"/>
    </source>
</evidence>
<accession>A0A8C6G8C2</accession>
<dbReference type="AlphaFoldDB" id="A0A8C6G8C2"/>
<keyword evidence="8 13" id="KW-0297">G-protein coupled receptor</keyword>
<keyword evidence="4 13" id="KW-1003">Cell membrane</keyword>
<keyword evidence="9 13" id="KW-0472">Membrane</keyword>
<feature type="transmembrane region" description="Helical" evidence="13">
    <location>
        <begin position="109"/>
        <end position="133"/>
    </location>
</feature>
<dbReference type="PROSITE" id="PS50262">
    <property type="entry name" value="G_PROTEIN_RECEP_F1_2"/>
    <property type="match status" value="1"/>
</dbReference>
<dbReference type="GO" id="GO:0019236">
    <property type="term" value="P:response to pheromone"/>
    <property type="evidence" value="ECO:0007669"/>
    <property type="project" value="UniProtKB-KW"/>
</dbReference>
<dbReference type="Gene3D" id="1.20.1070.10">
    <property type="entry name" value="Rhodopsin 7-helix transmembrane proteins"/>
    <property type="match status" value="1"/>
</dbReference>
<dbReference type="GO" id="GO:0016503">
    <property type="term" value="F:pheromone receptor activity"/>
    <property type="evidence" value="ECO:0007669"/>
    <property type="project" value="InterPro"/>
</dbReference>
<dbReference type="GO" id="GO:0005886">
    <property type="term" value="C:plasma membrane"/>
    <property type="evidence" value="ECO:0007669"/>
    <property type="project" value="UniProtKB-SubCell"/>
</dbReference>
<feature type="transmembrane region" description="Helical" evidence="13">
    <location>
        <begin position="297"/>
        <end position="317"/>
    </location>
</feature>
<dbReference type="GeneTree" id="ENSGT01030000234553"/>
<comment type="function">
    <text evidence="1">Putative pheromone receptor.</text>
</comment>
<feature type="transmembrane region" description="Helical" evidence="13">
    <location>
        <begin position="71"/>
        <end position="89"/>
    </location>
</feature>
<comment type="similarity">
    <text evidence="3 13">Belongs to the G-protein coupled receptor 1 family.</text>
</comment>